<keyword evidence="11" id="KW-0505">Motor protein</keyword>
<dbReference type="InterPro" id="IPR024743">
    <property type="entry name" value="Dynein_HC_stalk"/>
</dbReference>
<dbReference type="InterPro" id="IPR042219">
    <property type="entry name" value="AAA_lid_11_sf"/>
</dbReference>
<dbReference type="PANTHER" id="PTHR22878">
    <property type="entry name" value="DYNEIN HEAVY CHAIN 6, AXONEMAL-LIKE-RELATED"/>
    <property type="match status" value="1"/>
</dbReference>
<dbReference type="Gene3D" id="1.10.287.2620">
    <property type="match status" value="1"/>
</dbReference>
<dbReference type="Pfam" id="PF12777">
    <property type="entry name" value="MT"/>
    <property type="match status" value="1"/>
</dbReference>
<dbReference type="InterPro" id="IPR043157">
    <property type="entry name" value="Dynein_AAA1S"/>
</dbReference>
<keyword evidence="12" id="KW-0206">Cytoskeleton</keyword>
<evidence type="ECO:0000256" key="4">
    <source>
        <dbReference type="ARBA" id="ARBA00022701"/>
    </source>
</evidence>
<evidence type="ECO:0000256" key="6">
    <source>
        <dbReference type="ARBA" id="ARBA00022741"/>
    </source>
</evidence>
<dbReference type="SMART" id="SM00382">
    <property type="entry name" value="AAA"/>
    <property type="match status" value="3"/>
</dbReference>
<dbReference type="InterPro" id="IPR003593">
    <property type="entry name" value="AAA+_ATPase"/>
</dbReference>
<dbReference type="GO" id="GO:0008569">
    <property type="term" value="F:minus-end-directed microtubule motor activity"/>
    <property type="evidence" value="ECO:0007669"/>
    <property type="project" value="InterPro"/>
</dbReference>
<dbReference type="Pfam" id="PF18199">
    <property type="entry name" value="Dynein_C"/>
    <property type="match status" value="1"/>
</dbReference>
<dbReference type="GO" id="GO:0005930">
    <property type="term" value="C:axoneme"/>
    <property type="evidence" value="ECO:0007669"/>
    <property type="project" value="UniProtKB-SubCell"/>
</dbReference>
<dbReference type="Pfam" id="PF12775">
    <property type="entry name" value="AAA_7"/>
    <property type="match status" value="1"/>
</dbReference>
<keyword evidence="3" id="KW-0963">Cytoplasm</keyword>
<evidence type="ECO:0000256" key="11">
    <source>
        <dbReference type="ARBA" id="ARBA00023175"/>
    </source>
</evidence>
<comment type="subcellular location">
    <subcellularLocation>
        <location evidence="1">Cytoplasm</location>
        <location evidence="1">Cytoskeleton</location>
        <location evidence="1">Cilium axoneme</location>
    </subcellularLocation>
</comment>
<dbReference type="GO" id="GO:0051959">
    <property type="term" value="F:dynein light intermediate chain binding"/>
    <property type="evidence" value="ECO:0007669"/>
    <property type="project" value="InterPro"/>
</dbReference>
<dbReference type="Pfam" id="PF22597">
    <property type="entry name" value="DYN_lid"/>
    <property type="match status" value="1"/>
</dbReference>
<dbReference type="Pfam" id="PF03028">
    <property type="entry name" value="Dynein_heavy"/>
    <property type="match status" value="1"/>
</dbReference>
<feature type="domain" description="AAA+ ATPase" evidence="16">
    <location>
        <begin position="1702"/>
        <end position="1838"/>
    </location>
</feature>
<dbReference type="FunFam" id="1.10.8.710:FF:000004">
    <property type="entry name" value="Dynein axonemal heavy chain 6"/>
    <property type="match status" value="1"/>
</dbReference>
<dbReference type="InterPro" id="IPR035699">
    <property type="entry name" value="AAA_6"/>
</dbReference>
<feature type="coiled-coil region" evidence="14">
    <location>
        <begin position="666"/>
        <end position="693"/>
    </location>
</feature>
<dbReference type="InterPro" id="IPR025662">
    <property type="entry name" value="Sigma_54_int_dom_ATP-bd_1"/>
</dbReference>
<keyword evidence="9 14" id="KW-0175">Coiled coil</keyword>
<evidence type="ECO:0000313" key="17">
    <source>
        <dbReference type="EMBL" id="KAJ3660347.1"/>
    </source>
</evidence>
<dbReference type="Gene3D" id="3.20.180.20">
    <property type="entry name" value="Dynein heavy chain, N-terminal domain 2"/>
    <property type="match status" value="1"/>
</dbReference>
<dbReference type="FunFam" id="3.40.50.300:FF:000063">
    <property type="entry name" value="dynein heavy chain 6, axonemal"/>
    <property type="match status" value="1"/>
</dbReference>
<evidence type="ECO:0000256" key="8">
    <source>
        <dbReference type="ARBA" id="ARBA00023017"/>
    </source>
</evidence>
<keyword evidence="7" id="KW-0067">ATP-binding</keyword>
<keyword evidence="10" id="KW-0969">Cilium</keyword>
<dbReference type="GO" id="GO:0005874">
    <property type="term" value="C:microtubule"/>
    <property type="evidence" value="ECO:0007669"/>
    <property type="project" value="UniProtKB-KW"/>
</dbReference>
<keyword evidence="6" id="KW-0547">Nucleotide-binding</keyword>
<dbReference type="InterPro" id="IPR042228">
    <property type="entry name" value="Dynein_linker_3"/>
</dbReference>
<dbReference type="InterPro" id="IPR013602">
    <property type="entry name" value="Dynein_heavy_linker"/>
</dbReference>
<dbReference type="Proteomes" id="UP001168821">
    <property type="component" value="Unassembled WGS sequence"/>
</dbReference>
<dbReference type="Gene3D" id="3.40.50.300">
    <property type="entry name" value="P-loop containing nucleotide triphosphate hydrolases"/>
    <property type="match status" value="5"/>
</dbReference>
<dbReference type="Pfam" id="PF12781">
    <property type="entry name" value="AAA_9"/>
    <property type="match status" value="1"/>
</dbReference>
<dbReference type="FunFam" id="1.20.920.20:FF:000006">
    <property type="entry name" value="Dynein, axonemal, heavy chain 6"/>
    <property type="match status" value="1"/>
</dbReference>
<evidence type="ECO:0000256" key="15">
    <source>
        <dbReference type="SAM" id="MobiDB-lite"/>
    </source>
</evidence>
<dbReference type="EMBL" id="JALNTZ010000002">
    <property type="protein sequence ID" value="KAJ3660347.1"/>
    <property type="molecule type" value="Genomic_DNA"/>
</dbReference>
<comment type="caution">
    <text evidence="17">The sequence shown here is derived from an EMBL/GenBank/DDBJ whole genome shotgun (WGS) entry which is preliminary data.</text>
</comment>
<reference evidence="17" key="1">
    <citation type="journal article" date="2023" name="G3 (Bethesda)">
        <title>Whole genome assemblies of Zophobas morio and Tenebrio molitor.</title>
        <authorList>
            <person name="Kaur S."/>
            <person name="Stinson S.A."/>
            <person name="diCenzo G.C."/>
        </authorList>
    </citation>
    <scope>NUCLEOTIDE SEQUENCE</scope>
    <source>
        <strain evidence="17">QUZm001</strain>
    </source>
</reference>
<evidence type="ECO:0000256" key="7">
    <source>
        <dbReference type="ARBA" id="ARBA00022840"/>
    </source>
</evidence>
<dbReference type="FunFam" id="3.20.180.20:FF:000004">
    <property type="entry name" value="Dynein axonemal heavy chain 6"/>
    <property type="match status" value="1"/>
</dbReference>
<evidence type="ECO:0000256" key="14">
    <source>
        <dbReference type="SAM" id="Coils"/>
    </source>
</evidence>
<dbReference type="InterPro" id="IPR041466">
    <property type="entry name" value="Dynein_AAA5_ext"/>
</dbReference>
<dbReference type="FunFam" id="3.40.50.300:FF:002141">
    <property type="entry name" value="Dynein heavy chain"/>
    <property type="match status" value="1"/>
</dbReference>
<evidence type="ECO:0000259" key="16">
    <source>
        <dbReference type="SMART" id="SM00382"/>
    </source>
</evidence>
<dbReference type="FunFam" id="3.10.490.20:FF:000005">
    <property type="entry name" value="Dynein axonemal heavy chain 6"/>
    <property type="match status" value="1"/>
</dbReference>
<dbReference type="FunFam" id="1.10.8.720:FF:000007">
    <property type="entry name" value="Dynein axonemal heavy chain 6"/>
    <property type="match status" value="1"/>
</dbReference>
<dbReference type="InterPro" id="IPR035706">
    <property type="entry name" value="AAA_9"/>
</dbReference>
<comment type="similarity">
    <text evidence="2">Belongs to the dynein heavy chain family.</text>
</comment>
<protein>
    <recommendedName>
        <fullName evidence="16">AAA+ ATPase domain-containing protein</fullName>
    </recommendedName>
</protein>
<evidence type="ECO:0000256" key="3">
    <source>
        <dbReference type="ARBA" id="ARBA00022490"/>
    </source>
</evidence>
<keyword evidence="5" id="KW-0677">Repeat</keyword>
<accession>A0AA38IMU7</accession>
<dbReference type="FunFam" id="1.20.140.100:FF:000004">
    <property type="entry name" value="Dynein axonemal heavy chain 6"/>
    <property type="match status" value="1"/>
</dbReference>
<dbReference type="InterPro" id="IPR054354">
    <property type="entry name" value="DYNC2H1-like_lid"/>
</dbReference>
<dbReference type="CDD" id="cd00009">
    <property type="entry name" value="AAA"/>
    <property type="match status" value="1"/>
</dbReference>
<evidence type="ECO:0000256" key="10">
    <source>
        <dbReference type="ARBA" id="ARBA00023069"/>
    </source>
</evidence>
<dbReference type="Pfam" id="PF18198">
    <property type="entry name" value="AAA_lid_11"/>
    <property type="match status" value="1"/>
</dbReference>
<dbReference type="Gene3D" id="1.20.920.20">
    <property type="match status" value="1"/>
</dbReference>
<evidence type="ECO:0000256" key="1">
    <source>
        <dbReference type="ARBA" id="ARBA00004430"/>
    </source>
</evidence>
<dbReference type="Gene3D" id="6.10.140.1060">
    <property type="match status" value="1"/>
</dbReference>
<dbReference type="Gene3D" id="1.10.8.720">
    <property type="entry name" value="Region D6 of dynein motor"/>
    <property type="match status" value="1"/>
</dbReference>
<dbReference type="Gene3D" id="3.10.490.20">
    <property type="match status" value="1"/>
</dbReference>
<evidence type="ECO:0000256" key="13">
    <source>
        <dbReference type="ARBA" id="ARBA00023273"/>
    </source>
</evidence>
<keyword evidence="4" id="KW-0493">Microtubule</keyword>
<evidence type="ECO:0000256" key="2">
    <source>
        <dbReference type="ARBA" id="ARBA00008887"/>
    </source>
</evidence>
<dbReference type="FunFam" id="1.10.287.2620:FF:000001">
    <property type="entry name" value="Cytoplasmic dynein heavy chain 1"/>
    <property type="match status" value="1"/>
</dbReference>
<dbReference type="FunFam" id="1.20.58.1120:FF:000007">
    <property type="entry name" value="Dynein heavy chain 4"/>
    <property type="match status" value="1"/>
</dbReference>
<feature type="region of interest" description="Disordered" evidence="15">
    <location>
        <begin position="94"/>
        <end position="114"/>
    </location>
</feature>
<evidence type="ECO:0000313" key="18">
    <source>
        <dbReference type="Proteomes" id="UP001168821"/>
    </source>
</evidence>
<dbReference type="Gene3D" id="1.20.920.30">
    <property type="match status" value="1"/>
</dbReference>
<dbReference type="Gene3D" id="1.20.140.100">
    <property type="entry name" value="Dynein heavy chain, N-terminal domain 2"/>
    <property type="match status" value="1"/>
</dbReference>
<proteinExistence type="inferred from homology"/>
<dbReference type="FunFam" id="1.10.8.1220:FF:000001">
    <property type="entry name" value="Dynein axonemal heavy chain 5"/>
    <property type="match status" value="1"/>
</dbReference>
<dbReference type="GO" id="GO:0007018">
    <property type="term" value="P:microtubule-based movement"/>
    <property type="evidence" value="ECO:0007669"/>
    <property type="project" value="InterPro"/>
</dbReference>
<feature type="region of interest" description="Disordered" evidence="15">
    <location>
        <begin position="1"/>
        <end position="25"/>
    </location>
</feature>
<dbReference type="InterPro" id="IPR027417">
    <property type="entry name" value="P-loop_NTPase"/>
</dbReference>
<dbReference type="FunFam" id="3.40.50.300:FF:001143">
    <property type="entry name" value="Dynein axonemal heavy chain 6"/>
    <property type="match status" value="1"/>
</dbReference>
<organism evidence="17 18">
    <name type="scientific">Zophobas morio</name>
    <dbReference type="NCBI Taxonomy" id="2755281"/>
    <lineage>
        <taxon>Eukaryota</taxon>
        <taxon>Metazoa</taxon>
        <taxon>Ecdysozoa</taxon>
        <taxon>Arthropoda</taxon>
        <taxon>Hexapoda</taxon>
        <taxon>Insecta</taxon>
        <taxon>Pterygota</taxon>
        <taxon>Neoptera</taxon>
        <taxon>Endopterygota</taxon>
        <taxon>Coleoptera</taxon>
        <taxon>Polyphaga</taxon>
        <taxon>Cucujiformia</taxon>
        <taxon>Tenebrionidae</taxon>
        <taxon>Zophobas</taxon>
    </lineage>
</organism>
<evidence type="ECO:0000256" key="5">
    <source>
        <dbReference type="ARBA" id="ARBA00022737"/>
    </source>
</evidence>
<dbReference type="Gene3D" id="1.10.8.710">
    <property type="match status" value="1"/>
</dbReference>
<dbReference type="InterPro" id="IPR024317">
    <property type="entry name" value="Dynein_heavy_chain_D4_dom"/>
</dbReference>
<dbReference type="GO" id="GO:0045505">
    <property type="term" value="F:dynein intermediate chain binding"/>
    <property type="evidence" value="ECO:0007669"/>
    <property type="project" value="InterPro"/>
</dbReference>
<dbReference type="Pfam" id="PF12774">
    <property type="entry name" value="AAA_6"/>
    <property type="match status" value="1"/>
</dbReference>
<dbReference type="Gene3D" id="1.10.8.1220">
    <property type="match status" value="1"/>
</dbReference>
<feature type="coiled-coil region" evidence="14">
    <location>
        <begin position="2863"/>
        <end position="2914"/>
    </location>
</feature>
<dbReference type="InterPro" id="IPR004273">
    <property type="entry name" value="Dynein_heavy_D6_P-loop"/>
</dbReference>
<sequence>MDQPFGIWPGSKEASIDEDDVGEGLDQTAEERALVEDKLLCKPVSSFHRDGNVVAFHIPHKKLLEKIEYKKPTPEPLAGFRDIQETLLSFKESVYEDEESQEESSETSSEEASRFGLKLRSGTVIASVAPEPVFPHSKLYDVMNQRECINEMRAAADGSFIYMTYTVPKSSELYSPYALSVVPFNKVDKSNFFTMSAKGVLQHIGPETIFTPLDIWDREYELYCKLMHFRTFYRFRLWKGFHCWRKAIIRKKFKSAQMHLNDNLFILNDALREGLLNIQKMCHNMSEVSFIDGSNIEDFLLFYFIENQMEKLEVVSEQLFEFREISKDIVSNACLGALLAKGFVPNELLVEPVKERKRGHSAKAQAKKTSYIEQAAKKKFCVRLTSFIILADYLMIDLMHNLILRSMIDLKKILEKHMKFLPSQELIETAELTQVLEEPRPENAPQLPLFIVDVVLDTERLSLDPSLQVTLDIFTQVMDLWQDHCYAIKPFTTDETYNIFVHPIINGKEEARICGYGPLLIFYIEDDKKLAVEREIVIDHFELSFEMAQLYIDRFEFIRQFFAEDSLVEEDSIREEKDIDTFRTMCKRFHKELDVINGVITSQAMGMLNLQLENLKECAKPEPERLISALVKILPWIGKREIDRLNNESEEMETQLNLQPVTTVDYVKYLEYLDDANNVLEKMENELDYNKELYDIMEEFEIPVPDEDMDNYLGVSVTMASLRNLVDKKLDELVMITKKFNDQMNKDISTLISEVGTIKDECMQPWLYDIDSNIGEVTEFLNDLYDRLISCQKRAAEFKGYQKQFRLEVTRFDILDEVMSDVKLRMLLWESVTSWSQTMDEWYHADFSELNVEDMNIFVAKTVKNITLLEKGLPKNLIVPKLKDDVELMKTKLPVVAYLRNPSLRQRHWIQVENILSYKFKPEETLTLELLENLKVFTFGNELQEVSGQASSEAGLEAMLKKVEESWKILEFVVMPHKDSKDVYILGTLEEVQTVLDDSTIAITTIASSRHVGPIKSRVEEWGRTLDLFTRTLDEWVSCQQQWIYLEVIFSAPDIQRQLPNESKLFIVVDKSWKTIMRRTAKMPLALEAALYPNLLDDLKKNNALLEQIMKCLESYLEVKRVAFPRFYFLSNDELLEILAQTRNPHAVQPHLRKCFDAIARLEFAAKEDEVGMAPVGGPDEGDAEVKRTQSISARKSKSIMAKSQSVLLLTTNINAMISPEGEKVALTKGLKARGNVEDWLGKVESSMFFSLRRLMKASLADYDESPRTEWMLRHPNQIVLTVSQINWARGVHKILDHHDGVNRMSKFEKNCISDLNDLAAVIRTDLDSVTRKVLIALITIDVHARDTIHNMVVHKVTNSGSFDWLKVLRYYWDDHLDDCVTRMSSAHYIYGYEYLGASGVLVITPLTDRCYLCLMGALQLDLGGAPAGPAGTGKTETTKDLAKALAIQCVVFNCSEGLDYKIMGRFFAGLAQSGAWSCFDEFNRIDIEVLSVIAQQIITIRNAKAAHLTRFMFEGREIKLVQKCATFITMNPGYAGRTELPDNLKALFRPIAMMVPDYALIAEVILYSEGFESSKGLSQKMVQMYKLCSEQLSQQDHYDFGMRAVKSVLVMAGALKRATPDRNEDVVLICALRDSNLPKFLADDAVLFQGILSDLFPGVELPEQDYGLFQDAIVHSMVRKKLQPETCMIRKVIQLYETMIVRWGVMLVGPTGGGKSTVLNTLKRALIKMHDDEIEGPNYFPVHTYVMNPKAVTAGELYGEVNIYTLEWRDGLMGIMMRQAVGYTNEDHQWIICDGPVDAVWIENLNTVLDDNKMLCLANSERIKLTPYVHMIFEVMDLAQASPATVSRCGMVYIDPGEIGWLPFAKSWAERYEEEILNPEMKTFMVSLFEHAIDKGFNYIRKHCEYSIHQVDISKVAMICAIIDSYLKIPNPLENIGEKSKVKSYLCQIFVFAYVWGLGGNLTEMSREKFETYAREQFDDHQDARLPPGADLYGVYMNEVERRLDPWAKILPTFTYKTETPFFEMLVPTSDTVRFGFVMERLVSVNYPVLFVGDTGVGKSVVAKDVLNRMYETGLYVPVTLNFSAQTSSFRTQEILELKLEKKKKTLLGAPMGKKIILFVDDVNMPKLETYGAQPPIELLRQFLTYKGLYDREKLFWKEIRDVIITAACAPPGGGRNPLTPRFVRFFGMMLIPPPNEFSLKAIFKAILRGFFFDFSNEIRDLADYMVSAAVEIYMRIATDLLPTPAKSHYVFNLRDLSKCVQGVLQADSGTMREEAAMLRLFYHECLRVFHDRLINVEDKSYFYFLMREICGRNFGTAVLALPDTPIITKPPLLFFGDFMQFGANKEDRIYEEIKNVEKMKSVLQDYLDDYNLLESKDMHLIFFMDAIEHCVRIARILRSERGNALLVGVGGMGKQSLTRLSSHVNAYKCFQIELTRNYDRGSFFEDLRKMYFNAGANNANSVFLFTDTQIVQEDFLEDINGILNSGEVPNLFEADEYEKVIIACRDSAKALGIDSGNRDGIYDFFISRVRNNLHLVLCMSPVGDAFRRRCRMFPSLVNCCTIDWFEKWPTEALLSVSLSTLKDLGSEEICQSLSAICVTIHESVEAMTERFYHEMRRHYYTTPSSYLELLKLYKQMLESKKKEVNYKRDRIQNGLQKLYETNSVIESMRETLSALEPVLAEKSVAVDDLVAHLGKEQQQADKVRAIVKTDEEVAKAKAEDTQALADDAQKDLDTALPALEAATKALDALNKNDINEVKSFVKPPKLVQFVMESVCLLLGAKTDWASAKVVLGDTNFVKKLMEYDKNHIPDLLLRKLKTYVDHPDFVPDKVGKVSKACKSMCMWVRAIDTYTKVFKIVEPKRKRLEQAERELNQVMGLLREKQRQLAEVEAQIAALEAKFNKTLAEKDALEADMELTSNRLNRAGRLNVALGDEQARWEMSVKDFANDLKNLLGDVLVSAAFVAYLGAFTSSYRNELVNLWVEQCKEFMIPSSQNFSLITILADPYDIRMWNSFGLPRDTVSTENAILVTRASRWALMIDPQEQANSWIRQMEAANDLKIVKLTDSNYLRILEAGIRTGKPVLLEEVEETLDPTLRPILMKQTWMSSGRLLIRLGDSDVEYDANFRFYVTTKLANPHYLPEICIQVTVVNFTVTKSGLEDQLLADVVRLERPDLETQRNELIVKINADKTQLQAIEDKILKLLYQSEGNILDDEVLINTLNESKETSAVIAARLLETEATEHKISEAREKYRTVAIRGSVLYFVIAQLAEIDPMYQYSLKYFKQIFNTVIETSEKSVDLKQRLATLLKEITLFVYTNVSRGLFERHKLVYSFMVCVAILEDSGEISEFQWNFLLRGPIGAKINLPEKPQHPQITDAMWLAVNFLSVSLEEFKELPTEITKTMNLKLSEFSLGITLIPNTTEKSHVDWNAQLDDFNKLILIKTLKEEKLVFAITQFVKTKLGKTFIESPQVSLQILFQDTSNITPLVFILSAGSDPFGSFQRFAEDMGYKERIKSISLGQGQGPVAEKIIEVALERGDWVFLQNCHLATSWMIPMERLIQKIAEQAAKVHKEFRLYMSSMPSKSFPVSVLQNSVKVTNEPPKGVRANIKRAFTDMLPDFFEDHPLRQKWRSMLFGLCMFHAIIQERKKFGPLGWNITYEFNDSDREFAFNTLKMFCAEGTIPWDALEYLTGEITYGGRVTDYWDLRCLKTILQIFFSPQILKSEYKYSPSGIYYCPTFSKLLNYQTFIESLPILEEPEIFGMHENANLAYQIKETQTIINTIMESQPQTSGGAEGAQTDDIVFDLATVVTESIMPKILTDEANVNMFKRDDKGRLPSLTTVLMQEVDRYNILLKLIHSSMDNLKKAIKGLVVMSEALEEVYVSFTNNQVPKMWSKKGYNSLKSLGSWIRDLILRLDFIKTWVKYGPPISYWLSGFYFPQGFLTGTLQTHARKYNLPIDELKFDFEIQKVLLKQEIVKKTHDELEREDSGIYRGLSPPQDGAIIHGIFLDAGRWDTRMNKLVDAKPGEINPLMPAIWMLPKTVMPQHDKRYVTPLYKTSIRAGVLSTTGHSTNFVIAVLLPTDKPQSYWILKGTALLTQITD</sequence>
<evidence type="ECO:0000256" key="12">
    <source>
        <dbReference type="ARBA" id="ARBA00023212"/>
    </source>
</evidence>
<evidence type="ECO:0000256" key="9">
    <source>
        <dbReference type="ARBA" id="ARBA00023054"/>
    </source>
</evidence>
<feature type="domain" description="AAA+ ATPase" evidence="16">
    <location>
        <begin position="1421"/>
        <end position="1524"/>
    </location>
</feature>
<dbReference type="InterPro" id="IPR043160">
    <property type="entry name" value="Dynein_C_barrel"/>
</dbReference>
<dbReference type="GO" id="GO:0030286">
    <property type="term" value="C:dynein complex"/>
    <property type="evidence" value="ECO:0007669"/>
    <property type="project" value="UniProtKB-KW"/>
</dbReference>
<dbReference type="InterPro" id="IPR042222">
    <property type="entry name" value="Dynein_2_N"/>
</dbReference>
<feature type="compositionally biased region" description="Acidic residues" evidence="15">
    <location>
        <begin position="95"/>
        <end position="109"/>
    </location>
</feature>
<dbReference type="InterPro" id="IPR041658">
    <property type="entry name" value="AAA_lid_11"/>
</dbReference>
<keyword evidence="18" id="KW-1185">Reference proteome</keyword>
<dbReference type="PANTHER" id="PTHR22878:SF68">
    <property type="entry name" value="DYNEIN HEAVY CHAIN 6, AXONEMAL-LIKE"/>
    <property type="match status" value="1"/>
</dbReference>
<dbReference type="Pfam" id="PF17852">
    <property type="entry name" value="Dynein_AAA_lid"/>
    <property type="match status" value="1"/>
</dbReference>
<name>A0AA38IMU7_9CUCU</name>
<dbReference type="Gene3D" id="1.20.1270.280">
    <property type="match status" value="1"/>
</dbReference>
<dbReference type="Gene3D" id="1.20.58.1120">
    <property type="match status" value="1"/>
</dbReference>
<dbReference type="FunFam" id="1.20.920.30:FF:000005">
    <property type="entry name" value="Dynein, axonemal, heavy chain 2"/>
    <property type="match status" value="1"/>
</dbReference>
<dbReference type="PROSITE" id="PS00675">
    <property type="entry name" value="SIGMA54_INTERACT_1"/>
    <property type="match status" value="1"/>
</dbReference>
<dbReference type="Pfam" id="PF12780">
    <property type="entry name" value="AAA_8"/>
    <property type="match status" value="1"/>
</dbReference>
<dbReference type="Pfam" id="PF08393">
    <property type="entry name" value="DHC_N2"/>
    <property type="match status" value="1"/>
</dbReference>
<keyword evidence="13" id="KW-0966">Cell projection</keyword>
<dbReference type="InterPro" id="IPR026983">
    <property type="entry name" value="DHC"/>
</dbReference>
<dbReference type="FunFam" id="3.40.50.300:FF:001145">
    <property type="entry name" value="Putative dynein heavy chain"/>
    <property type="match status" value="1"/>
</dbReference>
<feature type="domain" description="AAA+ ATPase" evidence="16">
    <location>
        <begin position="2046"/>
        <end position="2197"/>
    </location>
</feature>
<dbReference type="SUPFAM" id="SSF52540">
    <property type="entry name" value="P-loop containing nucleoside triphosphate hydrolases"/>
    <property type="match status" value="4"/>
</dbReference>
<gene>
    <name evidence="17" type="ORF">Zmor_004798</name>
</gene>
<dbReference type="FunFam" id="3.40.50.300:FF:000362">
    <property type="entry name" value="Dynein, axonemal, heavy chain 6"/>
    <property type="match status" value="1"/>
</dbReference>
<dbReference type="GO" id="GO:0005524">
    <property type="term" value="F:ATP binding"/>
    <property type="evidence" value="ECO:0007669"/>
    <property type="project" value="UniProtKB-KW"/>
</dbReference>
<keyword evidence="8" id="KW-0243">Dynein</keyword>
<dbReference type="InterPro" id="IPR041228">
    <property type="entry name" value="Dynein_C"/>
</dbReference>